<dbReference type="AlphaFoldDB" id="A0A2K8L1Q9"/>
<proteinExistence type="inferred from homology"/>
<dbReference type="KEGG" id="maes:Ga0123461_0436"/>
<feature type="domain" description="Ribosomal RNA small subunit methyltransferase E methyltransferase" evidence="13">
    <location>
        <begin position="74"/>
        <end position="235"/>
    </location>
</feature>
<dbReference type="PANTHER" id="PTHR30027:SF3">
    <property type="entry name" value="16S RRNA (URACIL(1498)-N(3))-METHYLTRANSFERASE"/>
    <property type="match status" value="1"/>
</dbReference>
<comment type="similarity">
    <text evidence="2 12">Belongs to the RNA methyltransferase RsmE family.</text>
</comment>
<keyword evidence="8 12" id="KW-0808">Transferase</keyword>
<evidence type="ECO:0000256" key="9">
    <source>
        <dbReference type="ARBA" id="ARBA00022691"/>
    </source>
</evidence>
<accession>A0A2K8L1Q9</accession>
<dbReference type="EC" id="2.1.1.193" evidence="3 12"/>
<evidence type="ECO:0000313" key="14">
    <source>
        <dbReference type="EMBL" id="ATX78874.1"/>
    </source>
</evidence>
<evidence type="ECO:0000256" key="10">
    <source>
        <dbReference type="ARBA" id="ARBA00025699"/>
    </source>
</evidence>
<evidence type="ECO:0000256" key="7">
    <source>
        <dbReference type="ARBA" id="ARBA00022603"/>
    </source>
</evidence>
<protein>
    <recommendedName>
        <fullName evidence="4 12">Ribosomal RNA small subunit methyltransferase E</fullName>
        <ecNumber evidence="3 12">2.1.1.193</ecNumber>
    </recommendedName>
</protein>
<organism evidence="14 15">
    <name type="scientific">Mariprofundus aestuarium</name>
    <dbReference type="NCBI Taxonomy" id="1921086"/>
    <lineage>
        <taxon>Bacteria</taxon>
        <taxon>Pseudomonadati</taxon>
        <taxon>Pseudomonadota</taxon>
        <taxon>Candidatius Mariprofundia</taxon>
        <taxon>Mariprofundales</taxon>
        <taxon>Mariprofundaceae</taxon>
        <taxon>Mariprofundus</taxon>
    </lineage>
</organism>
<keyword evidence="9 12" id="KW-0949">S-adenosyl-L-methionine</keyword>
<keyword evidence="5 12" id="KW-0963">Cytoplasm</keyword>
<dbReference type="EMBL" id="CP018799">
    <property type="protein sequence ID" value="ATX78874.1"/>
    <property type="molecule type" value="Genomic_DNA"/>
</dbReference>
<keyword evidence="15" id="KW-1185">Reference proteome</keyword>
<keyword evidence="7 12" id="KW-0489">Methyltransferase</keyword>
<evidence type="ECO:0000256" key="3">
    <source>
        <dbReference type="ARBA" id="ARBA00012328"/>
    </source>
</evidence>
<dbReference type="SUPFAM" id="SSF75217">
    <property type="entry name" value="alpha/beta knot"/>
    <property type="match status" value="1"/>
</dbReference>
<evidence type="ECO:0000256" key="8">
    <source>
        <dbReference type="ARBA" id="ARBA00022679"/>
    </source>
</evidence>
<sequence length="240" mass="26583">MTCRLYIEHDLCPGHSIELPADQGYYLRSVMRHALGDPVILFNGSGGEYYGCIDTLTKQSSSIHVESFSDINREMACRVHIVQAACRSEKIDSILQKGTELGAASFHIVRSERSSLKLDGARLNKRMERWQKIIIEAAEQSERTALPTLSWQDRLTNIHAEGLCYTLHPEAATSWAGEKLRLLSASDITLTVGPEGGWSHQDIETLTAQGFKNLTFGPRIMRTETAAPALLAAIQSLIDS</sequence>
<evidence type="ECO:0000256" key="6">
    <source>
        <dbReference type="ARBA" id="ARBA00022552"/>
    </source>
</evidence>
<evidence type="ECO:0000256" key="12">
    <source>
        <dbReference type="PIRNR" id="PIRNR015601"/>
    </source>
</evidence>
<dbReference type="InterPro" id="IPR029028">
    <property type="entry name" value="Alpha/beta_knot_MTases"/>
</dbReference>
<dbReference type="SUPFAM" id="SSF88697">
    <property type="entry name" value="PUA domain-like"/>
    <property type="match status" value="1"/>
</dbReference>
<keyword evidence="6 12" id="KW-0698">rRNA processing</keyword>
<comment type="function">
    <text evidence="10 12">Specifically methylates the N3 position of the uracil ring of uridine 1498 (m3U1498) in 16S rRNA. Acts on the fully assembled 30S ribosomal subunit.</text>
</comment>
<evidence type="ECO:0000313" key="15">
    <source>
        <dbReference type="Proteomes" id="UP000231701"/>
    </source>
</evidence>
<dbReference type="InterPro" id="IPR006700">
    <property type="entry name" value="RsmE"/>
</dbReference>
<comment type="catalytic activity">
    <reaction evidence="11 12">
        <text>uridine(1498) in 16S rRNA + S-adenosyl-L-methionine = N(3)-methyluridine(1498) in 16S rRNA + S-adenosyl-L-homocysteine + H(+)</text>
        <dbReference type="Rhea" id="RHEA:42920"/>
        <dbReference type="Rhea" id="RHEA-COMP:10283"/>
        <dbReference type="Rhea" id="RHEA-COMP:10284"/>
        <dbReference type="ChEBI" id="CHEBI:15378"/>
        <dbReference type="ChEBI" id="CHEBI:57856"/>
        <dbReference type="ChEBI" id="CHEBI:59789"/>
        <dbReference type="ChEBI" id="CHEBI:65315"/>
        <dbReference type="ChEBI" id="CHEBI:74502"/>
        <dbReference type="EC" id="2.1.1.193"/>
    </reaction>
</comment>
<evidence type="ECO:0000259" key="13">
    <source>
        <dbReference type="Pfam" id="PF04452"/>
    </source>
</evidence>
<evidence type="ECO:0000256" key="1">
    <source>
        <dbReference type="ARBA" id="ARBA00004496"/>
    </source>
</evidence>
<dbReference type="InterPro" id="IPR015947">
    <property type="entry name" value="PUA-like_sf"/>
</dbReference>
<dbReference type="GO" id="GO:0070042">
    <property type="term" value="F:rRNA (uridine-N3-)-methyltransferase activity"/>
    <property type="evidence" value="ECO:0007669"/>
    <property type="project" value="TreeGrafter"/>
</dbReference>
<evidence type="ECO:0000256" key="5">
    <source>
        <dbReference type="ARBA" id="ARBA00022490"/>
    </source>
</evidence>
<evidence type="ECO:0000256" key="4">
    <source>
        <dbReference type="ARBA" id="ARBA00013673"/>
    </source>
</evidence>
<dbReference type="InterPro" id="IPR029026">
    <property type="entry name" value="tRNA_m1G_MTases_N"/>
</dbReference>
<name>A0A2K8L1Q9_MARES</name>
<dbReference type="RefSeq" id="WP_100276831.1">
    <property type="nucleotide sequence ID" value="NZ_CP018799.1"/>
</dbReference>
<dbReference type="GO" id="GO:0070475">
    <property type="term" value="P:rRNA base methylation"/>
    <property type="evidence" value="ECO:0007669"/>
    <property type="project" value="TreeGrafter"/>
</dbReference>
<dbReference type="Pfam" id="PF04452">
    <property type="entry name" value="Methyltrans_RNA"/>
    <property type="match status" value="1"/>
</dbReference>
<dbReference type="GO" id="GO:0005737">
    <property type="term" value="C:cytoplasm"/>
    <property type="evidence" value="ECO:0007669"/>
    <property type="project" value="UniProtKB-SubCell"/>
</dbReference>
<comment type="subcellular location">
    <subcellularLocation>
        <location evidence="1 12">Cytoplasm</location>
    </subcellularLocation>
</comment>
<evidence type="ECO:0000256" key="2">
    <source>
        <dbReference type="ARBA" id="ARBA00005528"/>
    </source>
</evidence>
<dbReference type="InterPro" id="IPR046886">
    <property type="entry name" value="RsmE_MTase_dom"/>
</dbReference>
<dbReference type="Gene3D" id="3.40.1280.10">
    <property type="match status" value="1"/>
</dbReference>
<dbReference type="OrthoDB" id="9815641at2"/>
<dbReference type="Proteomes" id="UP000231701">
    <property type="component" value="Chromosome"/>
</dbReference>
<reference evidence="14 15" key="1">
    <citation type="submission" date="2016-12" db="EMBL/GenBank/DDBJ databases">
        <title>Isolation and genomic insights into novel planktonic Zetaproteobacteria from stratified waters of the Chesapeake Bay.</title>
        <authorList>
            <person name="McAllister S.M."/>
            <person name="Kato S."/>
            <person name="Chan C.S."/>
            <person name="Chiu B.K."/>
            <person name="Field E.K."/>
        </authorList>
    </citation>
    <scope>NUCLEOTIDE SEQUENCE [LARGE SCALE GENOMIC DNA]</scope>
    <source>
        <strain evidence="14 15">CP-5</strain>
    </source>
</reference>
<dbReference type="PIRSF" id="PIRSF015601">
    <property type="entry name" value="MTase_slr0722"/>
    <property type="match status" value="1"/>
</dbReference>
<dbReference type="PANTHER" id="PTHR30027">
    <property type="entry name" value="RIBOSOMAL RNA SMALL SUBUNIT METHYLTRANSFERASE E"/>
    <property type="match status" value="1"/>
</dbReference>
<gene>
    <name evidence="14" type="ORF">Ga0123461_0436</name>
</gene>
<dbReference type="NCBIfam" id="NF008692">
    <property type="entry name" value="PRK11713.1-5"/>
    <property type="match status" value="1"/>
</dbReference>
<dbReference type="CDD" id="cd18084">
    <property type="entry name" value="RsmE-like"/>
    <property type="match status" value="1"/>
</dbReference>
<evidence type="ECO:0000256" key="11">
    <source>
        <dbReference type="ARBA" id="ARBA00047944"/>
    </source>
</evidence>
<dbReference type="NCBIfam" id="TIGR00046">
    <property type="entry name" value="RsmE family RNA methyltransferase"/>
    <property type="match status" value="1"/>
</dbReference>